<dbReference type="EMBL" id="POUB01000104">
    <property type="protein sequence ID" value="PZF97112.1"/>
    <property type="molecule type" value="Genomic_DNA"/>
</dbReference>
<dbReference type="PROSITE" id="PS51186">
    <property type="entry name" value="GNAT"/>
    <property type="match status" value="1"/>
</dbReference>
<feature type="compositionally biased region" description="Basic and acidic residues" evidence="1">
    <location>
        <begin position="12"/>
        <end position="35"/>
    </location>
</feature>
<gene>
    <name evidence="3" type="ORF">C1I99_16320</name>
</gene>
<reference evidence="3 4" key="1">
    <citation type="submission" date="2018-01" db="EMBL/GenBank/DDBJ databases">
        <title>Draft genome sequence of Salinispora sp. 13K206.</title>
        <authorList>
            <person name="Sahin N."/>
            <person name="Saygin H."/>
            <person name="Ay H."/>
        </authorList>
    </citation>
    <scope>NUCLEOTIDE SEQUENCE [LARGE SCALE GENOMIC DNA]</scope>
    <source>
        <strain evidence="3 4">13K206</strain>
    </source>
</reference>
<dbReference type="InterPro" id="IPR000182">
    <property type="entry name" value="GNAT_dom"/>
</dbReference>
<proteinExistence type="predicted"/>
<organism evidence="3 4">
    <name type="scientific">Micromonospora deserti</name>
    <dbReference type="NCBI Taxonomy" id="2070366"/>
    <lineage>
        <taxon>Bacteria</taxon>
        <taxon>Bacillati</taxon>
        <taxon>Actinomycetota</taxon>
        <taxon>Actinomycetes</taxon>
        <taxon>Micromonosporales</taxon>
        <taxon>Micromonosporaceae</taxon>
        <taxon>Micromonospora</taxon>
    </lineage>
</organism>
<evidence type="ECO:0000256" key="1">
    <source>
        <dbReference type="SAM" id="MobiDB-lite"/>
    </source>
</evidence>
<evidence type="ECO:0000313" key="3">
    <source>
        <dbReference type="EMBL" id="PZF97112.1"/>
    </source>
</evidence>
<dbReference type="Pfam" id="PF00583">
    <property type="entry name" value="Acetyltransf_1"/>
    <property type="match status" value="1"/>
</dbReference>
<dbReference type="RefSeq" id="WP_111135081.1">
    <property type="nucleotide sequence ID" value="NZ_POUB01000104.1"/>
</dbReference>
<dbReference type="GO" id="GO:0016747">
    <property type="term" value="F:acyltransferase activity, transferring groups other than amino-acyl groups"/>
    <property type="evidence" value="ECO:0007669"/>
    <property type="project" value="InterPro"/>
</dbReference>
<accession>A0A2W2CF17</accession>
<dbReference type="InterPro" id="IPR016181">
    <property type="entry name" value="Acyl_CoA_acyltransferase"/>
</dbReference>
<dbReference type="AlphaFoldDB" id="A0A2W2CF17"/>
<name>A0A2W2CF17_9ACTN</name>
<sequence>MTTGNDTARTGPEADHGPTARRAGDDATSGRDRPGEAAGDTLRVLGTDSDLEARLGAELTAFNNRATGADDEADLSVRVTGADGELVAGLSGWSWGGRAGINMVWVRADRRAEGWGGRLLRAAEEEARRRGCTEMSVSSFSFQAPEFYRRHGYLDTGLRDGIPGGHVDHHFWKSLVTDPAATLRVVALVELAAGAVEAGQRYEDAVLSLLGRHGGRLERRLRTGDGRTEVHLLRFASRDGWEAFLADPERAALRDALGDAAPTGRVLEVHEV</sequence>
<keyword evidence="3" id="KW-0808">Transferase</keyword>
<dbReference type="SUPFAM" id="SSF55729">
    <property type="entry name" value="Acyl-CoA N-acyltransferases (Nat)"/>
    <property type="match status" value="1"/>
</dbReference>
<feature type="region of interest" description="Disordered" evidence="1">
    <location>
        <begin position="1"/>
        <end position="41"/>
    </location>
</feature>
<dbReference type="OrthoDB" id="9787920at2"/>
<comment type="caution">
    <text evidence="3">The sequence shown here is derived from an EMBL/GenBank/DDBJ whole genome shotgun (WGS) entry which is preliminary data.</text>
</comment>
<dbReference type="Gene3D" id="3.40.630.30">
    <property type="match status" value="1"/>
</dbReference>
<evidence type="ECO:0000259" key="2">
    <source>
        <dbReference type="PROSITE" id="PS51186"/>
    </source>
</evidence>
<protein>
    <submittedName>
        <fullName evidence="3">N-acetyltransferase</fullName>
    </submittedName>
</protein>
<dbReference type="Proteomes" id="UP000248749">
    <property type="component" value="Unassembled WGS sequence"/>
</dbReference>
<evidence type="ECO:0000313" key="4">
    <source>
        <dbReference type="Proteomes" id="UP000248749"/>
    </source>
</evidence>
<feature type="domain" description="N-acetyltransferase" evidence="2">
    <location>
        <begin position="40"/>
        <end position="178"/>
    </location>
</feature>
<keyword evidence="4" id="KW-1185">Reference proteome</keyword>